<keyword evidence="4 7" id="KW-0812">Transmembrane</keyword>
<comment type="similarity">
    <text evidence="2">Belongs to the polysaccharide synthase family.</text>
</comment>
<evidence type="ECO:0000256" key="7">
    <source>
        <dbReference type="SAM" id="Phobius"/>
    </source>
</evidence>
<dbReference type="GO" id="GO:0005886">
    <property type="term" value="C:plasma membrane"/>
    <property type="evidence" value="ECO:0007669"/>
    <property type="project" value="UniProtKB-SubCell"/>
</dbReference>
<feature type="transmembrane region" description="Helical" evidence="7">
    <location>
        <begin position="45"/>
        <end position="69"/>
    </location>
</feature>
<feature type="transmembrane region" description="Helical" evidence="7">
    <location>
        <begin position="116"/>
        <end position="135"/>
    </location>
</feature>
<feature type="transmembrane region" description="Helical" evidence="7">
    <location>
        <begin position="444"/>
        <end position="472"/>
    </location>
</feature>
<feature type="transmembrane region" description="Helical" evidence="7">
    <location>
        <begin position="216"/>
        <end position="238"/>
    </location>
</feature>
<organism evidence="8 9">
    <name type="scientific">Parabacteroides distasonis</name>
    <dbReference type="NCBI Taxonomy" id="823"/>
    <lineage>
        <taxon>Bacteria</taxon>
        <taxon>Pseudomonadati</taxon>
        <taxon>Bacteroidota</taxon>
        <taxon>Bacteroidia</taxon>
        <taxon>Bacteroidales</taxon>
        <taxon>Tannerellaceae</taxon>
        <taxon>Parabacteroides</taxon>
    </lineage>
</organism>
<sequence>MSELIKNKAIRGVAWSAVEKFARQGLMALFTILIARQLSPSDYGLVAMLTILLAIAQIFVDSGFVEALIQKQDRTEIDFSTTFWFNIGVALVIYSILFISAPLVASFYKEPLLKELLIWLSLLFVINSFRTVQQAKLNIAMNFRRQAWISVIAISASGGVGLWMAYHSFGVWTLVWQQLLQNFLNVVLLWISAEWKPTLIFSKDSFKELFNFGSKLLISRTVDAIYSSGSFLLIGKFFSPTVTGLYSQSIQMTSLMPQTITDIIARVAYPIECELQDKEEELQQRFFQMLRMACFVLFPLMMGLAALVEPVVRLLLTEKWMAVCPLIQILCFAWIWRPASHMNWQLLNAKHRSDYCLKAEIIKKSIAIVLLVIMLFFGIKAVCFGVLAYFIVDVYVMTRFTRRILSQVTFMEEMRNLLPILLQAMLMGVLVHFLKYLIYSDLLLIVSGIFVGITLYAGISIVSGSVEIRMLWGEIRKRNR</sequence>
<evidence type="ECO:0000256" key="1">
    <source>
        <dbReference type="ARBA" id="ARBA00004651"/>
    </source>
</evidence>
<evidence type="ECO:0000256" key="2">
    <source>
        <dbReference type="ARBA" id="ARBA00007430"/>
    </source>
</evidence>
<evidence type="ECO:0000256" key="5">
    <source>
        <dbReference type="ARBA" id="ARBA00022989"/>
    </source>
</evidence>
<feature type="transmembrane region" description="Helical" evidence="7">
    <location>
        <begin position="147"/>
        <end position="166"/>
    </location>
</feature>
<evidence type="ECO:0000313" key="8">
    <source>
        <dbReference type="EMBL" id="MCB6518819.1"/>
    </source>
</evidence>
<feature type="transmembrane region" description="Helical" evidence="7">
    <location>
        <begin position="417"/>
        <end position="438"/>
    </location>
</feature>
<feature type="transmembrane region" description="Helical" evidence="7">
    <location>
        <begin position="21"/>
        <end position="39"/>
    </location>
</feature>
<evidence type="ECO:0000256" key="4">
    <source>
        <dbReference type="ARBA" id="ARBA00022692"/>
    </source>
</evidence>
<gene>
    <name evidence="8" type="ORF">LI194_13535</name>
</gene>
<feature type="transmembrane region" description="Helical" evidence="7">
    <location>
        <begin position="289"/>
        <end position="308"/>
    </location>
</feature>
<feature type="transmembrane region" description="Helical" evidence="7">
    <location>
        <begin position="81"/>
        <end position="104"/>
    </location>
</feature>
<dbReference type="AlphaFoldDB" id="A0AAP2Q8D5"/>
<dbReference type="PANTHER" id="PTHR30250">
    <property type="entry name" value="PST FAMILY PREDICTED COLANIC ACID TRANSPORTER"/>
    <property type="match status" value="1"/>
</dbReference>
<keyword evidence="3" id="KW-1003">Cell membrane</keyword>
<evidence type="ECO:0000256" key="3">
    <source>
        <dbReference type="ARBA" id="ARBA00022475"/>
    </source>
</evidence>
<keyword evidence="6 7" id="KW-0472">Membrane</keyword>
<dbReference type="InterPro" id="IPR050833">
    <property type="entry name" value="Poly_Biosynth_Transport"/>
</dbReference>
<comment type="subcellular location">
    <subcellularLocation>
        <location evidence="1">Cell membrane</location>
        <topology evidence="1">Multi-pass membrane protein</topology>
    </subcellularLocation>
</comment>
<dbReference type="PANTHER" id="PTHR30250:SF10">
    <property type="entry name" value="LIPOPOLYSACCHARIDE BIOSYNTHESIS PROTEIN WZXC"/>
    <property type="match status" value="1"/>
</dbReference>
<dbReference type="EMBL" id="JAJCNI010000015">
    <property type="protein sequence ID" value="MCB6518819.1"/>
    <property type="molecule type" value="Genomic_DNA"/>
</dbReference>
<keyword evidence="5 7" id="KW-1133">Transmembrane helix</keyword>
<dbReference type="CDD" id="cd13127">
    <property type="entry name" value="MATE_tuaB_like"/>
    <property type="match status" value="1"/>
</dbReference>
<feature type="transmembrane region" description="Helical" evidence="7">
    <location>
        <begin position="366"/>
        <end position="396"/>
    </location>
</feature>
<evidence type="ECO:0000256" key="6">
    <source>
        <dbReference type="ARBA" id="ARBA00023136"/>
    </source>
</evidence>
<dbReference type="RefSeq" id="WP_121962290.1">
    <property type="nucleotide sequence ID" value="NZ_BAABYH010000001.1"/>
</dbReference>
<evidence type="ECO:0000313" key="9">
    <source>
        <dbReference type="Proteomes" id="UP001198806"/>
    </source>
</evidence>
<proteinExistence type="inferred from homology"/>
<comment type="caution">
    <text evidence="8">The sequence shown here is derived from an EMBL/GenBank/DDBJ whole genome shotgun (WGS) entry which is preliminary data.</text>
</comment>
<reference evidence="8" key="1">
    <citation type="submission" date="2021-10" db="EMBL/GenBank/DDBJ databases">
        <title>Collection of gut derived symbiotic bacterial strains cultured from healthy donors.</title>
        <authorList>
            <person name="Lin H."/>
            <person name="Littmann E."/>
            <person name="Kohout C."/>
            <person name="Pamer E.G."/>
        </authorList>
    </citation>
    <scope>NUCLEOTIDE SEQUENCE</scope>
    <source>
        <strain evidence="8">DFI.2.94</strain>
    </source>
</reference>
<dbReference type="Pfam" id="PF13440">
    <property type="entry name" value="Polysacc_synt_3"/>
    <property type="match status" value="1"/>
</dbReference>
<name>A0AAP2Q8D5_PARDI</name>
<dbReference type="Proteomes" id="UP001198806">
    <property type="component" value="Unassembled WGS sequence"/>
</dbReference>
<protein>
    <submittedName>
        <fullName evidence="8">Lipopolysaccharide biosynthesis protein</fullName>
    </submittedName>
</protein>
<accession>A0AAP2Q8D5</accession>